<evidence type="ECO:0000313" key="3">
    <source>
        <dbReference type="Proteomes" id="UP001212997"/>
    </source>
</evidence>
<comment type="caution">
    <text evidence="2">The sequence shown here is derived from an EMBL/GenBank/DDBJ whole genome shotgun (WGS) entry which is preliminary data.</text>
</comment>
<reference evidence="2" key="1">
    <citation type="submission" date="2022-07" db="EMBL/GenBank/DDBJ databases">
        <title>Genome Sequence of Physisporinus lineatus.</title>
        <authorList>
            <person name="Buettner E."/>
        </authorList>
    </citation>
    <scope>NUCLEOTIDE SEQUENCE</scope>
    <source>
        <strain evidence="2">VT162</strain>
    </source>
</reference>
<evidence type="ECO:0000313" key="2">
    <source>
        <dbReference type="EMBL" id="KAJ3480612.1"/>
    </source>
</evidence>
<keyword evidence="3" id="KW-1185">Reference proteome</keyword>
<organism evidence="2 3">
    <name type="scientific">Meripilus lineatus</name>
    <dbReference type="NCBI Taxonomy" id="2056292"/>
    <lineage>
        <taxon>Eukaryota</taxon>
        <taxon>Fungi</taxon>
        <taxon>Dikarya</taxon>
        <taxon>Basidiomycota</taxon>
        <taxon>Agaricomycotina</taxon>
        <taxon>Agaricomycetes</taxon>
        <taxon>Polyporales</taxon>
        <taxon>Meripilaceae</taxon>
        <taxon>Meripilus</taxon>
    </lineage>
</organism>
<proteinExistence type="predicted"/>
<name>A0AAD5UZK6_9APHY</name>
<gene>
    <name evidence="2" type="ORF">NLI96_g8217</name>
</gene>
<accession>A0AAD5UZK6</accession>
<feature type="region of interest" description="Disordered" evidence="1">
    <location>
        <begin position="1"/>
        <end position="79"/>
    </location>
</feature>
<dbReference type="EMBL" id="JANAWD010000365">
    <property type="protein sequence ID" value="KAJ3480612.1"/>
    <property type="molecule type" value="Genomic_DNA"/>
</dbReference>
<sequence>MSSLPNRGQPQNDTTRGVRCPDSRGNPRSNPRPTQPAANAPASEPFPEANHIERLANLRVVDPDTDEERTVGRDSSEDEVYVGGGEVFAPTTGCRLPTLYSPTGPPIIFSGLIGGAFAVPPNEDPSTFAVSMGFPVSVHPLRIPNTRADHSSASTHSVIDFRFVRLAGLLHTMVPLRRGVDDVELKDVAGGTVDVKGYVDIIFDALGYEFEQRCWVIDLGCPLELQLGDDWAHHNQISLKFSRFASAVFEADAKRVRSLDDTRDTMADNDVVCGFTLPEEKGKQRCWESALKETKLLD</sequence>
<dbReference type="Proteomes" id="UP001212997">
    <property type="component" value="Unassembled WGS sequence"/>
</dbReference>
<dbReference type="AlphaFoldDB" id="A0AAD5UZK6"/>
<evidence type="ECO:0000256" key="1">
    <source>
        <dbReference type="SAM" id="MobiDB-lite"/>
    </source>
</evidence>
<feature type="compositionally biased region" description="Polar residues" evidence="1">
    <location>
        <begin position="1"/>
        <end position="15"/>
    </location>
</feature>
<protein>
    <submittedName>
        <fullName evidence="2">Uncharacterized protein</fullName>
    </submittedName>
</protein>